<evidence type="ECO:0000256" key="12">
    <source>
        <dbReference type="HAMAP-Rule" id="MF_01576"/>
    </source>
</evidence>
<feature type="domain" description="Tetrahydrofolate dehydrogenase/cyclohydrolase catalytic" evidence="13">
    <location>
        <begin position="6"/>
        <end position="120"/>
    </location>
</feature>
<dbReference type="PROSITE" id="PS00767">
    <property type="entry name" value="THF_DHG_CYH_2"/>
    <property type="match status" value="1"/>
</dbReference>
<dbReference type="GO" id="GO:0004488">
    <property type="term" value="F:methylenetetrahydrofolate dehydrogenase (NADP+) activity"/>
    <property type="evidence" value="ECO:0007669"/>
    <property type="project" value="UniProtKB-UniRule"/>
</dbReference>
<sequence length="286" mass="30374">MTAGVIDGKQVAAQVQEEVAREVAALKAEGLTPGLAVVLVGDDPASKVYTANKERTAKELGMHSVLYHLPATTTQQELADLVMQLNRDPAIHGILVQSPLPEGLDMDAVIRLIDPRKDVDGFHPENVGRLWIGQDGLVPCTPAGVMRLLDAYGVDPKGKHAVVVGRSNIVGKPMAALLLQRHATVTICHSRTPDLAETCRRADILVAAVGRLQMITAEHVKPGAVVIDVGINPVPGFKKRIRGDVDFDSVQEVAGLITPVPGGVGPMTIAMLMANTVKAARMQTGR</sequence>
<evidence type="ECO:0000256" key="4">
    <source>
        <dbReference type="ARBA" id="ARBA00022605"/>
    </source>
</evidence>
<name>A0A953I2A9_SYMTR</name>
<dbReference type="PRINTS" id="PR00085">
    <property type="entry name" value="THFDHDRGNASE"/>
</dbReference>
<comment type="subunit">
    <text evidence="2 12">Homodimer.</text>
</comment>
<dbReference type="GO" id="GO:0004477">
    <property type="term" value="F:methenyltetrahydrofolate cyclohydrolase activity"/>
    <property type="evidence" value="ECO:0007669"/>
    <property type="project" value="UniProtKB-UniRule"/>
</dbReference>
<dbReference type="InterPro" id="IPR020631">
    <property type="entry name" value="THF_DH/CycHdrlase_NAD-bd_dom"/>
</dbReference>
<evidence type="ECO:0000256" key="1">
    <source>
        <dbReference type="ARBA" id="ARBA00004777"/>
    </source>
</evidence>
<dbReference type="NCBIfam" id="NF010785">
    <property type="entry name" value="PRK14188.1"/>
    <property type="match status" value="1"/>
</dbReference>
<evidence type="ECO:0000256" key="11">
    <source>
        <dbReference type="ARBA" id="ARBA00023268"/>
    </source>
</evidence>
<dbReference type="GO" id="GO:0006164">
    <property type="term" value="P:purine nucleotide biosynthetic process"/>
    <property type="evidence" value="ECO:0007669"/>
    <property type="project" value="UniProtKB-KW"/>
</dbReference>
<evidence type="ECO:0000313" key="16">
    <source>
        <dbReference type="Proteomes" id="UP000732377"/>
    </source>
</evidence>
<evidence type="ECO:0000256" key="10">
    <source>
        <dbReference type="ARBA" id="ARBA00023167"/>
    </source>
</evidence>
<organism evidence="15 16">
    <name type="scientific">Symbiobacterium thermophilum</name>
    <dbReference type="NCBI Taxonomy" id="2734"/>
    <lineage>
        <taxon>Bacteria</taxon>
        <taxon>Bacillati</taxon>
        <taxon>Bacillota</taxon>
        <taxon>Clostridia</taxon>
        <taxon>Eubacteriales</taxon>
        <taxon>Symbiobacteriaceae</taxon>
        <taxon>Symbiobacterium</taxon>
    </lineage>
</organism>
<dbReference type="SMR" id="A0A953I2A9"/>
<dbReference type="InterPro" id="IPR000672">
    <property type="entry name" value="THF_DH/CycHdrlase"/>
</dbReference>
<keyword evidence="11 12" id="KW-0511">Multifunctional enzyme</keyword>
<dbReference type="PANTHER" id="PTHR48099">
    <property type="entry name" value="C-1-TETRAHYDROFOLATE SYNTHASE, CYTOPLASMIC-RELATED"/>
    <property type="match status" value="1"/>
</dbReference>
<dbReference type="InterPro" id="IPR020630">
    <property type="entry name" value="THF_DH/CycHdrlase_cat_dom"/>
</dbReference>
<evidence type="ECO:0000256" key="6">
    <source>
        <dbReference type="ARBA" id="ARBA00022801"/>
    </source>
</evidence>
<feature type="domain" description="Tetrahydrofolate dehydrogenase/cyclohydrolase NAD(P)-binding" evidence="14">
    <location>
        <begin position="139"/>
        <end position="283"/>
    </location>
</feature>
<dbReference type="FunFam" id="3.40.50.10860:FF:000005">
    <property type="entry name" value="C-1-tetrahydrofolate synthase, cytoplasmic, putative"/>
    <property type="match status" value="1"/>
</dbReference>
<feature type="binding site" evidence="12">
    <location>
        <begin position="165"/>
        <end position="167"/>
    </location>
    <ligand>
        <name>NADP(+)</name>
        <dbReference type="ChEBI" id="CHEBI:58349"/>
    </ligand>
</feature>
<comment type="catalytic activity">
    <reaction evidence="12">
        <text>(6R)-5,10-methenyltetrahydrofolate + H2O = (6R)-10-formyltetrahydrofolate + H(+)</text>
        <dbReference type="Rhea" id="RHEA:23700"/>
        <dbReference type="ChEBI" id="CHEBI:15377"/>
        <dbReference type="ChEBI" id="CHEBI:15378"/>
        <dbReference type="ChEBI" id="CHEBI:57455"/>
        <dbReference type="ChEBI" id="CHEBI:195366"/>
        <dbReference type="EC" id="3.5.4.9"/>
    </reaction>
</comment>
<protein>
    <recommendedName>
        <fullName evidence="12">Bifunctional protein FolD</fullName>
    </recommendedName>
    <domain>
        <recommendedName>
            <fullName evidence="12">Methylenetetrahydrofolate dehydrogenase</fullName>
            <ecNumber evidence="12">1.5.1.5</ecNumber>
        </recommendedName>
    </domain>
    <domain>
        <recommendedName>
            <fullName evidence="12">Methenyltetrahydrofolate cyclohydrolase</fullName>
            <ecNumber evidence="12">3.5.4.9</ecNumber>
        </recommendedName>
    </domain>
</protein>
<dbReference type="NCBIfam" id="NF010783">
    <property type="entry name" value="PRK14186.1"/>
    <property type="match status" value="1"/>
</dbReference>
<comment type="similarity">
    <text evidence="12">Belongs to the tetrahydrofolate dehydrogenase/cyclohydrolase family.</text>
</comment>
<dbReference type="EC" id="1.5.1.5" evidence="12"/>
<comment type="caution">
    <text evidence="12">Lacks conserved residue(s) required for the propagation of feature annotation.</text>
</comment>
<keyword evidence="7 12" id="KW-0521">NADP</keyword>
<evidence type="ECO:0000256" key="2">
    <source>
        <dbReference type="ARBA" id="ARBA00011738"/>
    </source>
</evidence>
<dbReference type="Pfam" id="PF02882">
    <property type="entry name" value="THF_DHG_CYH_C"/>
    <property type="match status" value="1"/>
</dbReference>
<dbReference type="Pfam" id="PF00763">
    <property type="entry name" value="THF_DHG_CYH"/>
    <property type="match status" value="1"/>
</dbReference>
<comment type="function">
    <text evidence="12">Catalyzes the oxidation of 5,10-methylenetetrahydrofolate to 5,10-methenyltetrahydrofolate and then the hydrolysis of 5,10-methenyltetrahydrofolate to 10-formyltetrahydrofolate.</text>
</comment>
<dbReference type="OMA" id="VCHILTK"/>
<dbReference type="AlphaFoldDB" id="A0A953I2A9"/>
<keyword evidence="8 12" id="KW-0560">Oxidoreductase</keyword>
<dbReference type="SUPFAM" id="SSF51735">
    <property type="entry name" value="NAD(P)-binding Rossmann-fold domains"/>
    <property type="match status" value="1"/>
</dbReference>
<reference evidence="15" key="1">
    <citation type="submission" date="2017-11" db="EMBL/GenBank/DDBJ databases">
        <title>Three new genomes from thermophilic consortium.</title>
        <authorList>
            <person name="Quaggio R."/>
            <person name="Amgarten D."/>
            <person name="Setubal J.C."/>
        </authorList>
    </citation>
    <scope>NUCLEOTIDE SEQUENCE</scope>
    <source>
        <strain evidence="15">ZCTH01-B2</strain>
    </source>
</reference>
<keyword evidence="4 12" id="KW-0028">Amino-acid biosynthesis</keyword>
<dbReference type="GO" id="GO:0009086">
    <property type="term" value="P:methionine biosynthetic process"/>
    <property type="evidence" value="ECO:0007669"/>
    <property type="project" value="UniProtKB-KW"/>
</dbReference>
<evidence type="ECO:0000259" key="13">
    <source>
        <dbReference type="Pfam" id="PF00763"/>
    </source>
</evidence>
<dbReference type="InterPro" id="IPR046346">
    <property type="entry name" value="Aminoacid_DH-like_N_sf"/>
</dbReference>
<keyword evidence="5 12" id="KW-0658">Purine biosynthesis</keyword>
<dbReference type="GO" id="GO:0000105">
    <property type="term" value="P:L-histidine biosynthetic process"/>
    <property type="evidence" value="ECO:0007669"/>
    <property type="project" value="UniProtKB-KW"/>
</dbReference>
<dbReference type="RefSeq" id="WP_011195975.1">
    <property type="nucleotide sequence ID" value="NZ_JACSIR010000131.1"/>
</dbReference>
<dbReference type="EC" id="3.5.4.9" evidence="12"/>
<dbReference type="InterPro" id="IPR036291">
    <property type="entry name" value="NAD(P)-bd_dom_sf"/>
</dbReference>
<dbReference type="CDD" id="cd01080">
    <property type="entry name" value="NAD_bind_m-THF_DH_Cyclohyd"/>
    <property type="match status" value="1"/>
</dbReference>
<dbReference type="EMBL" id="PIUK01000035">
    <property type="protein sequence ID" value="MBY6275671.1"/>
    <property type="molecule type" value="Genomic_DNA"/>
</dbReference>
<comment type="pathway">
    <text evidence="1 12">One-carbon metabolism; tetrahydrofolate interconversion.</text>
</comment>
<dbReference type="Proteomes" id="UP000732377">
    <property type="component" value="Unassembled WGS sequence"/>
</dbReference>
<evidence type="ECO:0000256" key="3">
    <source>
        <dbReference type="ARBA" id="ARBA00022563"/>
    </source>
</evidence>
<dbReference type="SUPFAM" id="SSF53223">
    <property type="entry name" value="Aminoacid dehydrogenase-like, N-terminal domain"/>
    <property type="match status" value="1"/>
</dbReference>
<dbReference type="InterPro" id="IPR020867">
    <property type="entry name" value="THF_DH/CycHdrlase_CS"/>
</dbReference>
<evidence type="ECO:0000256" key="8">
    <source>
        <dbReference type="ARBA" id="ARBA00023002"/>
    </source>
</evidence>
<keyword evidence="6 12" id="KW-0378">Hydrolase</keyword>
<comment type="catalytic activity">
    <reaction evidence="12">
        <text>(6R)-5,10-methylene-5,6,7,8-tetrahydrofolate + NADP(+) = (6R)-5,10-methenyltetrahydrofolate + NADPH</text>
        <dbReference type="Rhea" id="RHEA:22812"/>
        <dbReference type="ChEBI" id="CHEBI:15636"/>
        <dbReference type="ChEBI" id="CHEBI:57455"/>
        <dbReference type="ChEBI" id="CHEBI:57783"/>
        <dbReference type="ChEBI" id="CHEBI:58349"/>
        <dbReference type="EC" id="1.5.1.5"/>
    </reaction>
</comment>
<dbReference type="HAMAP" id="MF_01576">
    <property type="entry name" value="THF_DHG_CYH"/>
    <property type="match status" value="1"/>
</dbReference>
<dbReference type="FunFam" id="3.40.50.720:FF:000094">
    <property type="entry name" value="Bifunctional protein FolD"/>
    <property type="match status" value="1"/>
</dbReference>
<evidence type="ECO:0000256" key="7">
    <source>
        <dbReference type="ARBA" id="ARBA00022857"/>
    </source>
</evidence>
<accession>A0A953I2A9</accession>
<evidence type="ECO:0000256" key="5">
    <source>
        <dbReference type="ARBA" id="ARBA00022755"/>
    </source>
</evidence>
<feature type="binding site" evidence="12">
    <location>
        <position position="231"/>
    </location>
    <ligand>
        <name>NADP(+)</name>
        <dbReference type="ChEBI" id="CHEBI:58349"/>
    </ligand>
</feature>
<dbReference type="PANTHER" id="PTHR48099:SF5">
    <property type="entry name" value="C-1-TETRAHYDROFOLATE SYNTHASE, CYTOPLASMIC"/>
    <property type="match status" value="1"/>
</dbReference>
<dbReference type="GO" id="GO:0005829">
    <property type="term" value="C:cytosol"/>
    <property type="evidence" value="ECO:0007669"/>
    <property type="project" value="TreeGrafter"/>
</dbReference>
<proteinExistence type="inferred from homology"/>
<dbReference type="Gene3D" id="3.40.50.720">
    <property type="entry name" value="NAD(P)-binding Rossmann-like Domain"/>
    <property type="match status" value="1"/>
</dbReference>
<evidence type="ECO:0000313" key="15">
    <source>
        <dbReference type="EMBL" id="MBY6275671.1"/>
    </source>
</evidence>
<dbReference type="NCBIfam" id="NF008058">
    <property type="entry name" value="PRK10792.1"/>
    <property type="match status" value="1"/>
</dbReference>
<keyword evidence="9 12" id="KW-0368">Histidine biosynthesis</keyword>
<comment type="caution">
    <text evidence="15">The sequence shown here is derived from an EMBL/GenBank/DDBJ whole genome shotgun (WGS) entry which is preliminary data.</text>
</comment>
<keyword evidence="10 12" id="KW-0486">Methionine biosynthesis</keyword>
<dbReference type="Gene3D" id="3.40.50.10860">
    <property type="entry name" value="Leucine Dehydrogenase, chain A, domain 1"/>
    <property type="match status" value="1"/>
</dbReference>
<dbReference type="GO" id="GO:0035999">
    <property type="term" value="P:tetrahydrofolate interconversion"/>
    <property type="evidence" value="ECO:0007669"/>
    <property type="project" value="UniProtKB-UniRule"/>
</dbReference>
<evidence type="ECO:0000259" key="14">
    <source>
        <dbReference type="Pfam" id="PF02882"/>
    </source>
</evidence>
<keyword evidence="3 12" id="KW-0554">One-carbon metabolism</keyword>
<evidence type="ECO:0000256" key="9">
    <source>
        <dbReference type="ARBA" id="ARBA00023102"/>
    </source>
</evidence>
<gene>
    <name evidence="12" type="primary">folD</name>
    <name evidence="15" type="ORF">CWE10_05515</name>
</gene>